<dbReference type="PANTHER" id="PTHR43741">
    <property type="entry name" value="FMN-DEPENDENT NADH-AZOREDUCTASE 1"/>
    <property type="match status" value="1"/>
</dbReference>
<reference evidence="2 3" key="1">
    <citation type="submission" date="2010-06" db="EMBL/GenBank/DDBJ databases">
        <authorList>
            <person name="Muzny D."/>
            <person name="Qin X."/>
            <person name="Buhay C."/>
            <person name="Dugan-Rocha S."/>
            <person name="Ding Y."/>
            <person name="Chen G."/>
            <person name="Hawes A."/>
            <person name="Holder M."/>
            <person name="Jhangiani S."/>
            <person name="Johnson A."/>
            <person name="Khan Z."/>
            <person name="Li Z."/>
            <person name="Liu W."/>
            <person name="Liu X."/>
            <person name="Perez L."/>
            <person name="Shen H."/>
            <person name="Wang Q."/>
            <person name="Watt J."/>
            <person name="Xi L."/>
            <person name="Xin Y."/>
            <person name="Zhou J."/>
            <person name="Deng J."/>
            <person name="Jiang H."/>
            <person name="Liu Y."/>
            <person name="Qu J."/>
            <person name="Song X.-Z."/>
            <person name="Zhang L."/>
            <person name="Villasana D."/>
            <person name="Johnson A."/>
            <person name="Liu J."/>
            <person name="Liyanage D."/>
            <person name="Lorensuhewa L."/>
            <person name="Robinson T."/>
            <person name="Song A."/>
            <person name="Song B.-B."/>
            <person name="Dinh H."/>
            <person name="Thornton R."/>
            <person name="Coyle M."/>
            <person name="Francisco L."/>
            <person name="Jackson L."/>
            <person name="Javaid M."/>
            <person name="Korchina V."/>
            <person name="Kovar C."/>
            <person name="Mata R."/>
            <person name="Mathew T."/>
            <person name="Ngo R."/>
            <person name="Nguyen L."/>
            <person name="Nguyen N."/>
            <person name="Okwuonu G."/>
            <person name="Ongeri F."/>
            <person name="Pham C."/>
            <person name="Simmons D."/>
            <person name="Wilczek-Boney K."/>
            <person name="Hale W."/>
            <person name="Jakkamsetti A."/>
            <person name="Pham P."/>
            <person name="Ruth R."/>
            <person name="San Lucas F."/>
            <person name="Warren J."/>
            <person name="Zhang J."/>
            <person name="Zhao Z."/>
            <person name="Zhou C."/>
            <person name="Zhu D."/>
            <person name="Lee S."/>
            <person name="Bess C."/>
            <person name="Blankenburg K."/>
            <person name="Forbes L."/>
            <person name="Fu Q."/>
            <person name="Gubbala S."/>
            <person name="Hirani K."/>
            <person name="Jayaseelan J.C."/>
            <person name="Lara F."/>
            <person name="Munidasa M."/>
            <person name="Palculict T."/>
            <person name="Patil S."/>
            <person name="Pu L.-L."/>
            <person name="Saada N."/>
            <person name="Tang L."/>
            <person name="Weissenberger G."/>
            <person name="Zhu Y."/>
            <person name="Hemphill L."/>
            <person name="Shang Y."/>
            <person name="Youmans B."/>
            <person name="Ayvaz T."/>
            <person name="Ross M."/>
            <person name="Santibanez J."/>
            <person name="Aqrawi P."/>
            <person name="Gross S."/>
            <person name="Joshi V."/>
            <person name="Fowler G."/>
            <person name="Nazareth L."/>
            <person name="Reid J."/>
            <person name="Worley K."/>
            <person name="Petrosino J."/>
            <person name="Highlander S."/>
            <person name="Gibbs R."/>
        </authorList>
    </citation>
    <scope>NUCLEOTIDE SEQUENCE [LARGE SCALE GENOMIC DNA]</scope>
    <source>
        <strain evidence="2 3">JV-V03</strain>
    </source>
</reference>
<proteinExistence type="predicted"/>
<organism evidence="2 3">
    <name type="scientific">Lactobacillus paragasseri JV-V03</name>
    <dbReference type="NCBI Taxonomy" id="525326"/>
    <lineage>
        <taxon>Bacteria</taxon>
        <taxon>Bacillati</taxon>
        <taxon>Bacillota</taxon>
        <taxon>Bacilli</taxon>
        <taxon>Lactobacillales</taxon>
        <taxon>Lactobacillaceae</taxon>
        <taxon>Lactobacillus</taxon>
    </lineage>
</organism>
<dbReference type="PANTHER" id="PTHR43741:SF4">
    <property type="entry name" value="FMN-DEPENDENT NADH:QUINONE OXIDOREDUCTASE"/>
    <property type="match status" value="1"/>
</dbReference>
<evidence type="ECO:0000259" key="1">
    <source>
        <dbReference type="Pfam" id="PF03358"/>
    </source>
</evidence>
<sequence length="178" mass="20433">MARVVILTGSPHYEGASQKLADNFEKGVKEAGNHIYRYDAGLQGDSQPHFLQLEHAPGMEVGIPDNDEVEKEVIPELLDADVVVLVSSLYYFEINAQLKTVIDRFYDYNHELKDKKMVFMMAGYGTQEDMDAVKLHMQKLSDYMRWQMIDQIYADDSWNEQKLAKFAQTAYNLGKSIK</sequence>
<dbReference type="Pfam" id="PF03358">
    <property type="entry name" value="FMN_red"/>
    <property type="match status" value="1"/>
</dbReference>
<dbReference type="SUPFAM" id="SSF52218">
    <property type="entry name" value="Flavoproteins"/>
    <property type="match status" value="1"/>
</dbReference>
<protein>
    <submittedName>
        <fullName evidence="2">Flavin reductase</fullName>
        <ecNumber evidence="2">1.7.-.-</ecNumber>
    </submittedName>
</protein>
<dbReference type="Gene3D" id="3.40.50.360">
    <property type="match status" value="1"/>
</dbReference>
<gene>
    <name evidence="2" type="ORF">HMPREF0514_10546</name>
</gene>
<dbReference type="RefSeq" id="WP_003648749.1">
    <property type="nucleotide sequence ID" value="NZ_CP040500.1"/>
</dbReference>
<dbReference type="GO" id="GO:0016491">
    <property type="term" value="F:oxidoreductase activity"/>
    <property type="evidence" value="ECO:0007669"/>
    <property type="project" value="UniProtKB-KW"/>
</dbReference>
<name>A0AA86ZT74_9LACO</name>
<comment type="caution">
    <text evidence="2">The sequence shown here is derived from an EMBL/GenBank/DDBJ whole genome shotgun (WGS) entry which is preliminary data.</text>
</comment>
<evidence type="ECO:0000313" key="3">
    <source>
        <dbReference type="Proteomes" id="UP000003672"/>
    </source>
</evidence>
<feature type="domain" description="NADPH-dependent FMN reductase-like" evidence="1">
    <location>
        <begin position="3"/>
        <end position="156"/>
    </location>
</feature>
<dbReference type="InterPro" id="IPR050104">
    <property type="entry name" value="FMN-dep_NADH:Q_OxRdtase_AzoR1"/>
</dbReference>
<accession>A0AA86ZT74</accession>
<keyword evidence="2" id="KW-0560">Oxidoreductase</keyword>
<dbReference type="EC" id="1.7.-.-" evidence="2"/>
<dbReference type="InterPro" id="IPR029039">
    <property type="entry name" value="Flavoprotein-like_sf"/>
</dbReference>
<evidence type="ECO:0000313" key="2">
    <source>
        <dbReference type="EMBL" id="EFJ70102.1"/>
    </source>
</evidence>
<dbReference type="EMBL" id="ACGO02000001">
    <property type="protein sequence ID" value="EFJ70102.1"/>
    <property type="molecule type" value="Genomic_DNA"/>
</dbReference>
<dbReference type="AlphaFoldDB" id="A0AA86ZT74"/>
<dbReference type="Proteomes" id="UP000003672">
    <property type="component" value="Unassembled WGS sequence"/>
</dbReference>
<dbReference type="InterPro" id="IPR005025">
    <property type="entry name" value="FMN_Rdtase-like_dom"/>
</dbReference>